<organism evidence="1 2">
    <name type="scientific">Prevotella disiens</name>
    <dbReference type="NCBI Taxonomy" id="28130"/>
    <lineage>
        <taxon>Bacteria</taxon>
        <taxon>Pseudomonadati</taxon>
        <taxon>Bacteroidota</taxon>
        <taxon>Bacteroidia</taxon>
        <taxon>Bacteroidales</taxon>
        <taxon>Prevotellaceae</taxon>
        <taxon>Prevotella</taxon>
    </lineage>
</organism>
<protein>
    <submittedName>
        <fullName evidence="1">Uncharacterized protein</fullName>
    </submittedName>
</protein>
<evidence type="ECO:0000313" key="1">
    <source>
        <dbReference type="EMBL" id="RGL03408.1"/>
    </source>
</evidence>
<dbReference type="EMBL" id="QSRD01000015">
    <property type="protein sequence ID" value="RGL03408.1"/>
    <property type="molecule type" value="Genomic_DNA"/>
</dbReference>
<gene>
    <name evidence="1" type="ORF">DXC89_03265</name>
</gene>
<accession>A0A3E4QLS1</accession>
<comment type="caution">
    <text evidence="1">The sequence shown here is derived from an EMBL/GenBank/DDBJ whole genome shotgun (WGS) entry which is preliminary data.</text>
</comment>
<sequence length="59" mass="6909">MEDNAVEDPNIPLTPQTWLEAFGINNSIETPIRRVKMGENQYAKLQEKKIERLNLVWLL</sequence>
<proteinExistence type="predicted"/>
<evidence type="ECO:0000313" key="2">
    <source>
        <dbReference type="Proteomes" id="UP000260835"/>
    </source>
</evidence>
<dbReference type="Proteomes" id="UP000260835">
    <property type="component" value="Unassembled WGS sequence"/>
</dbReference>
<dbReference type="RefSeq" id="WP_117653266.1">
    <property type="nucleotide sequence ID" value="NZ_CABOGP010000015.1"/>
</dbReference>
<dbReference type="AlphaFoldDB" id="A0A3E4QLS1"/>
<name>A0A3E4QLS1_9BACT</name>
<reference evidence="1 2" key="1">
    <citation type="submission" date="2018-08" db="EMBL/GenBank/DDBJ databases">
        <title>A genome reference for cultivated species of the human gut microbiota.</title>
        <authorList>
            <person name="Zou Y."/>
            <person name="Xue W."/>
            <person name="Luo G."/>
        </authorList>
    </citation>
    <scope>NUCLEOTIDE SEQUENCE [LARGE SCALE GENOMIC DNA]</scope>
    <source>
        <strain evidence="1 2">TF09-12</strain>
    </source>
</reference>